<dbReference type="EMBL" id="LAZR01000436">
    <property type="protein sequence ID" value="KKN68950.1"/>
    <property type="molecule type" value="Genomic_DNA"/>
</dbReference>
<dbReference type="AlphaFoldDB" id="A0A0F9SJ12"/>
<evidence type="ECO:0000313" key="1">
    <source>
        <dbReference type="EMBL" id="KKN68950.1"/>
    </source>
</evidence>
<proteinExistence type="predicted"/>
<comment type="caution">
    <text evidence="1">The sequence shown here is derived from an EMBL/GenBank/DDBJ whole genome shotgun (WGS) entry which is preliminary data.</text>
</comment>
<protein>
    <submittedName>
        <fullName evidence="1">Uncharacterized protein</fullName>
    </submittedName>
</protein>
<reference evidence="1" key="1">
    <citation type="journal article" date="2015" name="Nature">
        <title>Complex archaea that bridge the gap between prokaryotes and eukaryotes.</title>
        <authorList>
            <person name="Spang A."/>
            <person name="Saw J.H."/>
            <person name="Jorgensen S.L."/>
            <person name="Zaremba-Niedzwiedzka K."/>
            <person name="Martijn J."/>
            <person name="Lind A.E."/>
            <person name="van Eijk R."/>
            <person name="Schleper C."/>
            <person name="Guy L."/>
            <person name="Ettema T.J."/>
        </authorList>
    </citation>
    <scope>NUCLEOTIDE SEQUENCE</scope>
</reference>
<accession>A0A0F9SJ12</accession>
<sequence>MSYWKPPETYKRALSPTRAAACEAAARKTCICRCGGALHGKSHAAFIDATKAAIAEHGELSRDAHVEMAVERAETPRDRKNRLRREARAAKLVPTAATAARA</sequence>
<organism evidence="1">
    <name type="scientific">marine sediment metagenome</name>
    <dbReference type="NCBI Taxonomy" id="412755"/>
    <lineage>
        <taxon>unclassified sequences</taxon>
        <taxon>metagenomes</taxon>
        <taxon>ecological metagenomes</taxon>
    </lineage>
</organism>
<gene>
    <name evidence="1" type="ORF">LCGC14_0446350</name>
</gene>
<name>A0A0F9SJ12_9ZZZZ</name>